<keyword evidence="5" id="KW-0479">Metal-binding</keyword>
<dbReference type="PANTHER" id="PTHR13778">
    <property type="entry name" value="GLYCOSYLTRANSFERASE 8 DOMAIN-CONTAINING PROTEIN"/>
    <property type="match status" value="1"/>
</dbReference>
<dbReference type="InterPro" id="IPR050748">
    <property type="entry name" value="Glycosyltrans_8_dom-fam"/>
</dbReference>
<evidence type="ECO:0000256" key="6">
    <source>
        <dbReference type="RuleBase" id="RU362027"/>
    </source>
</evidence>
<evidence type="ECO:0000256" key="3">
    <source>
        <dbReference type="ARBA" id="ARBA00022676"/>
    </source>
</evidence>
<evidence type="ECO:0000256" key="5">
    <source>
        <dbReference type="ARBA" id="ARBA00022723"/>
    </source>
</evidence>
<dbReference type="GO" id="GO:0016757">
    <property type="term" value="F:glycosyltransferase activity"/>
    <property type="evidence" value="ECO:0007669"/>
    <property type="project" value="UniProtKB-KW"/>
</dbReference>
<evidence type="ECO:0000256" key="4">
    <source>
        <dbReference type="ARBA" id="ARBA00022679"/>
    </source>
</evidence>
<gene>
    <name evidence="7" type="ORF">KFL_004650040</name>
</gene>
<dbReference type="EMBL" id="DF237414">
    <property type="protein sequence ID" value="GAQ88859.1"/>
    <property type="molecule type" value="Genomic_DNA"/>
</dbReference>
<keyword evidence="3" id="KW-0328">Glycosyltransferase</keyword>
<dbReference type="AlphaFoldDB" id="A0A1Y1IHA1"/>
<protein>
    <recommendedName>
        <fullName evidence="6">Hexosyltransferase</fullName>
        <ecNumber evidence="6">2.4.1.-</ecNumber>
    </recommendedName>
</protein>
<name>A0A1Y1IHA1_KLENI</name>
<dbReference type="Pfam" id="PF01501">
    <property type="entry name" value="Glyco_transf_8"/>
    <property type="match status" value="1"/>
</dbReference>
<evidence type="ECO:0000313" key="8">
    <source>
        <dbReference type="Proteomes" id="UP000054558"/>
    </source>
</evidence>
<dbReference type="Proteomes" id="UP000054558">
    <property type="component" value="Unassembled WGS sequence"/>
</dbReference>
<accession>A0A1Y1IHA1</accession>
<dbReference type="InterPro" id="IPR029044">
    <property type="entry name" value="Nucleotide-diphossugar_trans"/>
</dbReference>
<organism evidence="7 8">
    <name type="scientific">Klebsormidium nitens</name>
    <name type="common">Green alga</name>
    <name type="synonym">Ulothrix nitens</name>
    <dbReference type="NCBI Taxonomy" id="105231"/>
    <lineage>
        <taxon>Eukaryota</taxon>
        <taxon>Viridiplantae</taxon>
        <taxon>Streptophyta</taxon>
        <taxon>Klebsormidiophyceae</taxon>
        <taxon>Klebsormidiales</taxon>
        <taxon>Klebsormidiaceae</taxon>
        <taxon>Klebsormidium</taxon>
    </lineage>
</organism>
<dbReference type="OMA" id="DQCGTRE"/>
<dbReference type="Gene3D" id="3.90.550.10">
    <property type="entry name" value="Spore Coat Polysaccharide Biosynthesis Protein SpsA, Chain A"/>
    <property type="match status" value="1"/>
</dbReference>
<comment type="pathway">
    <text evidence="1">Glycan metabolism; pectin biosynthesis.</text>
</comment>
<keyword evidence="8" id="KW-1185">Reference proteome</keyword>
<keyword evidence="4 7" id="KW-0808">Transferase</keyword>
<dbReference type="OrthoDB" id="411524at2759"/>
<sequence length="443" mass="49901">MRPSKGGRKGRRAPRGWGPSHQRINWPAVVCWLLAVLAVTLFITSAPSETPTLSSHEGPMRVEHWRNGSTVIVGSVSAPVTVQYDEVRAATGRPDGEAVDVFMSSDQRDLRPIVVVMNSTLVHTRYPERLFFHLILPPAYADYASKVLSLIFPNTAFGINENAADIHAIKRRLVRINGTYVQQGLTSLYAYFPYYLPHIAPGLERIIYLDTDVVVKADITELADMAMHGFPLAAVEDCSQTFGLVLDFRMLAHIKKDAVPGEPGRESRYDKGACSVNRGVMAVNANFWLIKNITGHIEWWMEHSGRGKAALYRYGQAQPPFLLAANKKYMKLPLEWNVRGLARDEFIGKEKEGLAKLGYDKDYFDKIGVHGKKPFVSPFADTARVLHFNGRHKPWIRGRDREPGEQPPALCGQQLVDCAQLWWQYLSPKAEEILLDLERRLTL</sequence>
<evidence type="ECO:0000256" key="2">
    <source>
        <dbReference type="ARBA" id="ARBA00006351"/>
    </source>
</evidence>
<comment type="similarity">
    <text evidence="2 6">Belongs to the glycosyltransferase 8 family.</text>
</comment>
<dbReference type="SUPFAM" id="SSF53448">
    <property type="entry name" value="Nucleotide-diphospho-sugar transferases"/>
    <property type="match status" value="1"/>
</dbReference>
<dbReference type="GO" id="GO:0046872">
    <property type="term" value="F:metal ion binding"/>
    <property type="evidence" value="ECO:0007669"/>
    <property type="project" value="UniProtKB-KW"/>
</dbReference>
<evidence type="ECO:0000313" key="7">
    <source>
        <dbReference type="EMBL" id="GAQ88859.1"/>
    </source>
</evidence>
<evidence type="ECO:0000256" key="1">
    <source>
        <dbReference type="ARBA" id="ARBA00004877"/>
    </source>
</evidence>
<proteinExistence type="inferred from homology"/>
<dbReference type="InterPro" id="IPR002495">
    <property type="entry name" value="Glyco_trans_8"/>
</dbReference>
<dbReference type="GO" id="GO:0005794">
    <property type="term" value="C:Golgi apparatus"/>
    <property type="evidence" value="ECO:0000318"/>
    <property type="project" value="GO_Central"/>
</dbReference>
<dbReference type="PANTHER" id="PTHR13778:SF47">
    <property type="entry name" value="LIPOPOLYSACCHARIDE 1,3-GALACTOSYLTRANSFERASE"/>
    <property type="match status" value="1"/>
</dbReference>
<reference evidence="7 8" key="1">
    <citation type="journal article" date="2014" name="Nat. Commun.">
        <title>Klebsormidium flaccidum genome reveals primary factors for plant terrestrial adaptation.</title>
        <authorList>
            <person name="Hori K."/>
            <person name="Maruyama F."/>
            <person name="Fujisawa T."/>
            <person name="Togashi T."/>
            <person name="Yamamoto N."/>
            <person name="Seo M."/>
            <person name="Sato S."/>
            <person name="Yamada T."/>
            <person name="Mori H."/>
            <person name="Tajima N."/>
            <person name="Moriyama T."/>
            <person name="Ikeuchi M."/>
            <person name="Watanabe M."/>
            <person name="Wada H."/>
            <person name="Kobayashi K."/>
            <person name="Saito M."/>
            <person name="Masuda T."/>
            <person name="Sasaki-Sekimoto Y."/>
            <person name="Mashiguchi K."/>
            <person name="Awai K."/>
            <person name="Shimojima M."/>
            <person name="Masuda S."/>
            <person name="Iwai M."/>
            <person name="Nobusawa T."/>
            <person name="Narise T."/>
            <person name="Kondo S."/>
            <person name="Saito H."/>
            <person name="Sato R."/>
            <person name="Murakawa M."/>
            <person name="Ihara Y."/>
            <person name="Oshima-Yamada Y."/>
            <person name="Ohtaka K."/>
            <person name="Satoh M."/>
            <person name="Sonobe K."/>
            <person name="Ishii M."/>
            <person name="Ohtani R."/>
            <person name="Kanamori-Sato M."/>
            <person name="Honoki R."/>
            <person name="Miyazaki D."/>
            <person name="Mochizuki H."/>
            <person name="Umetsu J."/>
            <person name="Higashi K."/>
            <person name="Shibata D."/>
            <person name="Kamiya Y."/>
            <person name="Sato N."/>
            <person name="Nakamura Y."/>
            <person name="Tabata S."/>
            <person name="Ida S."/>
            <person name="Kurokawa K."/>
            <person name="Ohta H."/>
        </authorList>
    </citation>
    <scope>NUCLEOTIDE SEQUENCE [LARGE SCALE GENOMIC DNA]</scope>
    <source>
        <strain evidence="7 8">NIES-2285</strain>
    </source>
</reference>
<dbReference type="EC" id="2.4.1.-" evidence="6"/>